<gene>
    <name evidence="4" type="ORF">GWI33_009627</name>
</gene>
<dbReference type="AlphaFoldDB" id="A0A834MEK6"/>
<comment type="function">
    <text evidence="1">Negatively regulates the PAK1 kinase. PAK1 is a member of the PAK kinase family, which has been shown to play a positive role in the regulation of signaling pathways involving MAPK8 and RELA. PAK1 exists as an inactive homodimer, which is activated by binding of small GTPases such as CDC42 to an N-terminal regulatory domain. PAK1IP1 also binds to the N-terminus of PAK1, and inhibits the specific activation of PAK1 by CDC42. May be involved in ribosomal large subunit assembly.</text>
</comment>
<comment type="caution">
    <text evidence="4">The sequence shown here is derived from an EMBL/GenBank/DDBJ whole genome shotgun (WGS) entry which is preliminary data.</text>
</comment>
<sequence length="387" mass="43723">MQDNISFEIIAGTYEEYLLGYIFSPQRKKLVQSVASHDHSGSIRALATCDHYLASGAADDRIIIYDFKTRKEHCMLTHHESTITSLAFTNNHSHIISAAQDGSLAIVRVGNWQLEKLWEKAHKGSSILDIAVHSSGKLALTLGGDYTVKTWNLIKGRVAYTINVYPKCQDPKSLEKILFAPDDTRFILQGGKYTEIWSIKVGGVLTVIKHEEKVTCSSWIDNDTICVGYEDGKLAIWEIEDQKQKVFQQAHSGRVKAVQYYQGYIITASSSGQIKVWTTKLKEISSVETDCRITCLTVAQWNETVKEEEVTEIEESEEVTVEPKKSAVIVEVETSSDEEIVVKKRKKDEEKDSEIPAEEVASTENTKKLKKKTKKKKKQKNVQIYNK</sequence>
<evidence type="ECO:0008006" key="6">
    <source>
        <dbReference type="Google" id="ProtNLM"/>
    </source>
</evidence>
<dbReference type="PANTHER" id="PTHR44675:SF1">
    <property type="entry name" value="P21-ACTIVATED PROTEIN KINASE-INTERACTING PROTEIN 1"/>
    <property type="match status" value="1"/>
</dbReference>
<dbReference type="EMBL" id="JAACXV010004942">
    <property type="protein sequence ID" value="KAF7276945.1"/>
    <property type="molecule type" value="Genomic_DNA"/>
</dbReference>
<dbReference type="PANTHER" id="PTHR44675">
    <property type="entry name" value="PAK1 INTERACTING PROTEIN 1"/>
    <property type="match status" value="1"/>
</dbReference>
<dbReference type="Gene3D" id="2.130.10.10">
    <property type="entry name" value="YVTN repeat-like/Quinoprotein amine dehydrogenase"/>
    <property type="match status" value="2"/>
</dbReference>
<reference evidence="4" key="1">
    <citation type="submission" date="2020-08" db="EMBL/GenBank/DDBJ databases">
        <title>Genome sequencing and assembly of the red palm weevil Rhynchophorus ferrugineus.</title>
        <authorList>
            <person name="Dias G.B."/>
            <person name="Bergman C.M."/>
            <person name="Manee M."/>
        </authorList>
    </citation>
    <scope>NUCLEOTIDE SEQUENCE</scope>
    <source>
        <strain evidence="4">AA-2017</strain>
        <tissue evidence="4">Whole larva</tissue>
    </source>
</reference>
<dbReference type="Pfam" id="PF00400">
    <property type="entry name" value="WD40"/>
    <property type="match status" value="4"/>
</dbReference>
<organism evidence="4 5">
    <name type="scientific">Rhynchophorus ferrugineus</name>
    <name type="common">Red palm weevil</name>
    <name type="synonym">Curculio ferrugineus</name>
    <dbReference type="NCBI Taxonomy" id="354439"/>
    <lineage>
        <taxon>Eukaryota</taxon>
        <taxon>Metazoa</taxon>
        <taxon>Ecdysozoa</taxon>
        <taxon>Arthropoda</taxon>
        <taxon>Hexapoda</taxon>
        <taxon>Insecta</taxon>
        <taxon>Pterygota</taxon>
        <taxon>Neoptera</taxon>
        <taxon>Endopterygota</taxon>
        <taxon>Coleoptera</taxon>
        <taxon>Polyphaga</taxon>
        <taxon>Cucujiformia</taxon>
        <taxon>Curculionidae</taxon>
        <taxon>Dryophthorinae</taxon>
        <taxon>Rhynchophorus</taxon>
    </lineage>
</organism>
<dbReference type="InterPro" id="IPR015943">
    <property type="entry name" value="WD40/YVTN_repeat-like_dom_sf"/>
</dbReference>
<evidence type="ECO:0000256" key="1">
    <source>
        <dbReference type="ARBA" id="ARBA00045213"/>
    </source>
</evidence>
<feature type="region of interest" description="Disordered" evidence="3">
    <location>
        <begin position="341"/>
        <end position="387"/>
    </location>
</feature>
<evidence type="ECO:0000256" key="3">
    <source>
        <dbReference type="SAM" id="MobiDB-lite"/>
    </source>
</evidence>
<dbReference type="Proteomes" id="UP000625711">
    <property type="component" value="Unassembled WGS sequence"/>
</dbReference>
<dbReference type="PROSITE" id="PS50082">
    <property type="entry name" value="WD_REPEATS_2"/>
    <property type="match status" value="2"/>
</dbReference>
<feature type="compositionally biased region" description="Basic residues" evidence="3">
    <location>
        <begin position="368"/>
        <end position="380"/>
    </location>
</feature>
<dbReference type="SMART" id="SM00320">
    <property type="entry name" value="WD40"/>
    <property type="match status" value="5"/>
</dbReference>
<protein>
    <recommendedName>
        <fullName evidence="6">P21-activated protein kinase-interacting protein 1-like protein</fullName>
    </recommendedName>
</protein>
<dbReference type="SUPFAM" id="SSF50978">
    <property type="entry name" value="WD40 repeat-like"/>
    <property type="match status" value="1"/>
</dbReference>
<dbReference type="InterPro" id="IPR051959">
    <property type="entry name" value="PAK1-Kinase_Regulator"/>
</dbReference>
<evidence type="ECO:0000256" key="2">
    <source>
        <dbReference type="PROSITE-ProRule" id="PRU00221"/>
    </source>
</evidence>
<keyword evidence="5" id="KW-1185">Reference proteome</keyword>
<evidence type="ECO:0000313" key="4">
    <source>
        <dbReference type="EMBL" id="KAF7276945.1"/>
    </source>
</evidence>
<dbReference type="OrthoDB" id="308449at2759"/>
<dbReference type="InterPro" id="IPR001680">
    <property type="entry name" value="WD40_rpt"/>
</dbReference>
<keyword evidence="2" id="KW-0853">WD repeat</keyword>
<accession>A0A834MEK6</accession>
<feature type="repeat" description="WD" evidence="2">
    <location>
        <begin position="248"/>
        <end position="277"/>
    </location>
</feature>
<name>A0A834MEK6_RHYFE</name>
<feature type="repeat" description="WD" evidence="2">
    <location>
        <begin position="76"/>
        <end position="106"/>
    </location>
</feature>
<proteinExistence type="predicted"/>
<evidence type="ECO:0000313" key="5">
    <source>
        <dbReference type="Proteomes" id="UP000625711"/>
    </source>
</evidence>
<dbReference type="InterPro" id="IPR036322">
    <property type="entry name" value="WD40_repeat_dom_sf"/>
</dbReference>